<name>A0ABR9GE63_9GAMM</name>
<comment type="caution">
    <text evidence="2">The sequence shown here is derived from an EMBL/GenBank/DDBJ whole genome shotgun (WGS) entry which is preliminary data.</text>
</comment>
<dbReference type="InterPro" id="IPR053918">
    <property type="entry name" value="DUF6980"/>
</dbReference>
<sequence length="91" mass="10402">MSTFLHCCESLKLACDDPDSPVTFKPKFREYGIKVLDGGTSSIAISFCPWSGHKLPESLRDEWFSRLQAQGFNPGVDLVPLEFQDERWYTK</sequence>
<dbReference type="RefSeq" id="WP_192557194.1">
    <property type="nucleotide sequence ID" value="NZ_JACZZA010000013.1"/>
</dbReference>
<evidence type="ECO:0000313" key="3">
    <source>
        <dbReference type="Proteomes" id="UP000651010"/>
    </source>
</evidence>
<proteinExistence type="predicted"/>
<dbReference type="Proteomes" id="UP000651010">
    <property type="component" value="Unassembled WGS sequence"/>
</dbReference>
<evidence type="ECO:0000313" key="2">
    <source>
        <dbReference type="EMBL" id="MBE1162348.1"/>
    </source>
</evidence>
<keyword evidence="3" id="KW-1185">Reference proteome</keyword>
<dbReference type="EMBL" id="JACZZA010000013">
    <property type="protein sequence ID" value="MBE1162348.1"/>
    <property type="molecule type" value="Genomic_DNA"/>
</dbReference>
<accession>A0ABR9GE63</accession>
<dbReference type="Pfam" id="PF22400">
    <property type="entry name" value="DUF6980"/>
    <property type="match status" value="1"/>
</dbReference>
<organism evidence="2 3">
    <name type="scientific">Dyella acidiphila</name>
    <dbReference type="NCBI Taxonomy" id="2775866"/>
    <lineage>
        <taxon>Bacteria</taxon>
        <taxon>Pseudomonadati</taxon>
        <taxon>Pseudomonadota</taxon>
        <taxon>Gammaproteobacteria</taxon>
        <taxon>Lysobacterales</taxon>
        <taxon>Rhodanobacteraceae</taxon>
        <taxon>Dyella</taxon>
    </lineage>
</organism>
<evidence type="ECO:0000259" key="1">
    <source>
        <dbReference type="Pfam" id="PF22400"/>
    </source>
</evidence>
<protein>
    <recommendedName>
        <fullName evidence="1">DUF6980 domain-containing protein</fullName>
    </recommendedName>
</protein>
<gene>
    <name evidence="2" type="ORF">IGX34_18335</name>
</gene>
<reference evidence="2 3" key="1">
    <citation type="submission" date="2020-09" db="EMBL/GenBank/DDBJ databases">
        <title>Dyella sp. 7MK23 isolated from forest soil.</title>
        <authorList>
            <person name="Fu J."/>
        </authorList>
    </citation>
    <scope>NUCLEOTIDE SEQUENCE [LARGE SCALE GENOMIC DNA]</scope>
    <source>
        <strain evidence="2 3">7MK23</strain>
    </source>
</reference>
<feature type="domain" description="DUF6980" evidence="1">
    <location>
        <begin position="7"/>
        <end position="91"/>
    </location>
</feature>